<sequence>MFIPGFPYNVGAVPELATASPGKMPAVRPPLMGSMASPMGAPMGPMGTPMYPGQQQQHPMFYGFQHPGMMAPDHVMGGAEYGAMAMGAGAYEGEDMEYAPAQRHPGVPIAGPPARAKHLARPVPTFSDSRRDVRFAGVSEAPPKLATRHSGYTGWRYPAQQGAYMSHEHTPASSAMTSPTADSADPMEAYLVLSTDSPRGSYAHQGYYGYSPYPSYPNTPSVNSGAGYNAQSDPFNLEEMSNAVHQAAGPKQKSGEQSLQDRRKKSWYGPRQ</sequence>
<evidence type="ECO:0000313" key="2">
    <source>
        <dbReference type="Proteomes" id="UP001234202"/>
    </source>
</evidence>
<name>A0ACC2XRD3_9TREE</name>
<comment type="caution">
    <text evidence="1">The sequence shown here is derived from an EMBL/GenBank/DDBJ whole genome shotgun (WGS) entry which is preliminary data.</text>
</comment>
<protein>
    <submittedName>
        <fullName evidence="1">Uncharacterized protein</fullName>
    </submittedName>
</protein>
<accession>A0ACC2XRD3</accession>
<gene>
    <name evidence="1" type="ORF">QFC24_002157</name>
</gene>
<dbReference type="Proteomes" id="UP001234202">
    <property type="component" value="Unassembled WGS sequence"/>
</dbReference>
<organism evidence="1 2">
    <name type="scientific">Naganishia onofrii</name>
    <dbReference type="NCBI Taxonomy" id="1851511"/>
    <lineage>
        <taxon>Eukaryota</taxon>
        <taxon>Fungi</taxon>
        <taxon>Dikarya</taxon>
        <taxon>Basidiomycota</taxon>
        <taxon>Agaricomycotina</taxon>
        <taxon>Tremellomycetes</taxon>
        <taxon>Filobasidiales</taxon>
        <taxon>Filobasidiaceae</taxon>
        <taxon>Naganishia</taxon>
    </lineage>
</organism>
<dbReference type="EMBL" id="JASBWV010000005">
    <property type="protein sequence ID" value="KAJ9126418.1"/>
    <property type="molecule type" value="Genomic_DNA"/>
</dbReference>
<reference evidence="1" key="1">
    <citation type="submission" date="2023-04" db="EMBL/GenBank/DDBJ databases">
        <title>Draft Genome sequencing of Naganishia species isolated from polar environments using Oxford Nanopore Technology.</title>
        <authorList>
            <person name="Leo P."/>
            <person name="Venkateswaran K."/>
        </authorList>
    </citation>
    <scope>NUCLEOTIDE SEQUENCE</scope>
    <source>
        <strain evidence="1">DBVPG 5303</strain>
    </source>
</reference>
<evidence type="ECO:0000313" key="1">
    <source>
        <dbReference type="EMBL" id="KAJ9126418.1"/>
    </source>
</evidence>
<keyword evidence="2" id="KW-1185">Reference proteome</keyword>
<proteinExistence type="predicted"/>